<dbReference type="Pfam" id="PF08263">
    <property type="entry name" value="LRRNT_2"/>
    <property type="match status" value="1"/>
</dbReference>
<evidence type="ECO:0000256" key="9">
    <source>
        <dbReference type="ARBA" id="ARBA00023136"/>
    </source>
</evidence>
<dbReference type="PRINTS" id="PR00019">
    <property type="entry name" value="LEURICHRPT"/>
</dbReference>
<dbReference type="Gene3D" id="3.80.10.10">
    <property type="entry name" value="Ribonuclease Inhibitor"/>
    <property type="match status" value="3"/>
</dbReference>
<keyword evidence="10 15" id="KW-0675">Receptor</keyword>
<evidence type="ECO:0000256" key="2">
    <source>
        <dbReference type="ARBA" id="ARBA00009592"/>
    </source>
</evidence>
<evidence type="ECO:0000256" key="4">
    <source>
        <dbReference type="ARBA" id="ARBA00022614"/>
    </source>
</evidence>
<feature type="transmembrane region" description="Helical" evidence="12">
    <location>
        <begin position="692"/>
        <end position="713"/>
    </location>
</feature>
<keyword evidence="11" id="KW-0325">Glycoprotein</keyword>
<dbReference type="GO" id="GO:0051707">
    <property type="term" value="P:response to other organism"/>
    <property type="evidence" value="ECO:0007669"/>
    <property type="project" value="UniProtKB-ARBA"/>
</dbReference>
<evidence type="ECO:0000256" key="5">
    <source>
        <dbReference type="ARBA" id="ARBA00022692"/>
    </source>
</evidence>
<comment type="caution">
    <text evidence="15">The sequence shown here is derived from an EMBL/GenBank/DDBJ whole genome shotgun (WGS) entry which is preliminary data.</text>
</comment>
<keyword evidence="7" id="KW-0677">Repeat</keyword>
<accession>A0A830CP93</accession>
<evidence type="ECO:0000259" key="14">
    <source>
        <dbReference type="Pfam" id="PF23598"/>
    </source>
</evidence>
<evidence type="ECO:0000256" key="6">
    <source>
        <dbReference type="ARBA" id="ARBA00022729"/>
    </source>
</evidence>
<organism evidence="15 16">
    <name type="scientific">Phtheirospermum japonicum</name>
    <dbReference type="NCBI Taxonomy" id="374723"/>
    <lineage>
        <taxon>Eukaryota</taxon>
        <taxon>Viridiplantae</taxon>
        <taxon>Streptophyta</taxon>
        <taxon>Embryophyta</taxon>
        <taxon>Tracheophyta</taxon>
        <taxon>Spermatophyta</taxon>
        <taxon>Magnoliopsida</taxon>
        <taxon>eudicotyledons</taxon>
        <taxon>Gunneridae</taxon>
        <taxon>Pentapetalae</taxon>
        <taxon>asterids</taxon>
        <taxon>lamiids</taxon>
        <taxon>Lamiales</taxon>
        <taxon>Orobanchaceae</taxon>
        <taxon>Orobanchaceae incertae sedis</taxon>
        <taxon>Phtheirospermum</taxon>
    </lineage>
</organism>
<keyword evidence="3" id="KW-1003">Cell membrane</keyword>
<dbReference type="Pfam" id="PF00560">
    <property type="entry name" value="LRR_1"/>
    <property type="match status" value="6"/>
</dbReference>
<dbReference type="FunFam" id="3.80.10.10:FF:000095">
    <property type="entry name" value="LRR receptor-like serine/threonine-protein kinase GSO1"/>
    <property type="match status" value="1"/>
</dbReference>
<proteinExistence type="inferred from homology"/>
<gene>
    <name evidence="15" type="ORF">PHJA_002074900</name>
</gene>
<evidence type="ECO:0000259" key="13">
    <source>
        <dbReference type="Pfam" id="PF08263"/>
    </source>
</evidence>
<feature type="domain" description="Leucine-rich repeat-containing N-terminal plant-type" evidence="13">
    <location>
        <begin position="21"/>
        <end position="61"/>
    </location>
</feature>
<evidence type="ECO:0000313" key="15">
    <source>
        <dbReference type="EMBL" id="GFP99308.1"/>
    </source>
</evidence>
<dbReference type="FunFam" id="3.80.10.10:FF:000111">
    <property type="entry name" value="LRR receptor-like serine/threonine-protein kinase ERECTA"/>
    <property type="match status" value="1"/>
</dbReference>
<dbReference type="InterPro" id="IPR003591">
    <property type="entry name" value="Leu-rich_rpt_typical-subtyp"/>
</dbReference>
<evidence type="ECO:0000256" key="12">
    <source>
        <dbReference type="SAM" id="Phobius"/>
    </source>
</evidence>
<dbReference type="PANTHER" id="PTHR48063:SF101">
    <property type="entry name" value="LRR RECEPTOR-LIKE SERINE_THREONINE-PROTEIN KINASE FLS2"/>
    <property type="match status" value="1"/>
</dbReference>
<keyword evidence="6" id="KW-0732">Signal</keyword>
<dbReference type="AlphaFoldDB" id="A0A830CP93"/>
<comment type="subcellular location">
    <subcellularLocation>
        <location evidence="1">Cell membrane</location>
        <topology evidence="1">Single-pass type I membrane protein</topology>
    </subcellularLocation>
</comment>
<dbReference type="Proteomes" id="UP000653305">
    <property type="component" value="Unassembled WGS sequence"/>
</dbReference>
<keyword evidence="5 12" id="KW-0812">Transmembrane</keyword>
<keyword evidence="9 12" id="KW-0472">Membrane</keyword>
<dbReference type="InterPro" id="IPR055414">
    <property type="entry name" value="LRR_R13L4/SHOC2-like"/>
</dbReference>
<dbReference type="GO" id="GO:0006952">
    <property type="term" value="P:defense response"/>
    <property type="evidence" value="ECO:0007669"/>
    <property type="project" value="UniProtKB-ARBA"/>
</dbReference>
<keyword evidence="4" id="KW-0433">Leucine-rich repeat</keyword>
<sequence length="746" mass="83649">MVQYEFVVVGNNNGEVRCIEREREALLTFKKGLTEDNDLLSSWGSEDDKKECCEWFYVGCSNTTGHVIELIVSGDRGSDGSDYYLRGKIRSALVELHHLRVLDLSGNDFGGNRIPEFIFSMTQLQDLNLDNANLSGIVPPQLGNLTNLKTLVLSRNYMYSDNLNWLSHLSLLSRRNKLLKRLPLSIWQLSLLEELDVSYNSLEGTITESNFTKLHNLQVLILSFNSLTLDIKPDWTPPFQLSFISLAGCNMGPRFPLWLQTQSYFSWLDISSNGISGEVPDWLWSLDFTLESLNISHNQFTGTFPYLSSRMYGGWVDFSYNKFSGPIPLFSPVTSILRLSHNMFTGSISFLCESQNDDLGLLDLSDNQLEGELPNCWENMTQLYFLNLANNSFSGEIPNALGSLSDLRTLHLSNNNLSGELPPTLKNCKSLYLIDIGGNKLTGHVPAWIGAYHETMMYLSFRDNRFDGIIPPQICNLTRVQVLDLSGNNLSGKIPQCFNNFASMVDKGTTSTNIIGLDFRYKVYYVLYYTEYALVQWKGKELEYRRTLQFLKLIDLSSNGLVGNIPGSFSSLKGLNSLNLSRNCFTGTINSDIGQMEMLEVLDLSSNQLSGAIPVSMARLSFLDVLDLTNNNLTGKIPVGNQLQTFTASSYAGNIGLCGSPLLLCPGDSPDPSTNNEKDGDGILSLSFLKEFGVSIILGFTLGFWGVVGSLTLKEYWRREFFNFWGAVGDWLYVTTAIFWTKFIRS</sequence>
<protein>
    <submittedName>
        <fullName evidence="15">Receptor-like protein 12</fullName>
    </submittedName>
</protein>
<evidence type="ECO:0000256" key="7">
    <source>
        <dbReference type="ARBA" id="ARBA00022737"/>
    </source>
</evidence>
<evidence type="ECO:0000313" key="16">
    <source>
        <dbReference type="Proteomes" id="UP000653305"/>
    </source>
</evidence>
<dbReference type="SUPFAM" id="SSF52058">
    <property type="entry name" value="L domain-like"/>
    <property type="match status" value="2"/>
</dbReference>
<dbReference type="InterPro" id="IPR032675">
    <property type="entry name" value="LRR_dom_sf"/>
</dbReference>
<dbReference type="OrthoDB" id="8731593at2759"/>
<dbReference type="InterPro" id="IPR013210">
    <property type="entry name" value="LRR_N_plant-typ"/>
</dbReference>
<keyword evidence="8 12" id="KW-1133">Transmembrane helix</keyword>
<dbReference type="FunFam" id="3.80.10.10:FF:001347">
    <property type="entry name" value="LRR receptor-like serine/threonine-protein kinase GSO2"/>
    <property type="match status" value="1"/>
</dbReference>
<dbReference type="SMART" id="SM00369">
    <property type="entry name" value="LRR_TYP"/>
    <property type="match status" value="6"/>
</dbReference>
<comment type="similarity">
    <text evidence="2">Belongs to the RLP family.</text>
</comment>
<dbReference type="PANTHER" id="PTHR48063">
    <property type="entry name" value="LRR RECEPTOR-LIKE KINASE"/>
    <property type="match status" value="1"/>
</dbReference>
<dbReference type="GO" id="GO:0005886">
    <property type="term" value="C:plasma membrane"/>
    <property type="evidence" value="ECO:0007669"/>
    <property type="project" value="UniProtKB-SubCell"/>
</dbReference>
<evidence type="ECO:0000256" key="1">
    <source>
        <dbReference type="ARBA" id="ARBA00004251"/>
    </source>
</evidence>
<feature type="transmembrane region" description="Helical" evidence="12">
    <location>
        <begin position="722"/>
        <end position="740"/>
    </location>
</feature>
<dbReference type="InterPro" id="IPR001611">
    <property type="entry name" value="Leu-rich_rpt"/>
</dbReference>
<keyword evidence="16" id="KW-1185">Reference proteome</keyword>
<dbReference type="EMBL" id="BMAC01000565">
    <property type="protein sequence ID" value="GFP99308.1"/>
    <property type="molecule type" value="Genomic_DNA"/>
</dbReference>
<dbReference type="Pfam" id="PF23598">
    <property type="entry name" value="LRR_14"/>
    <property type="match status" value="1"/>
</dbReference>
<evidence type="ECO:0000256" key="11">
    <source>
        <dbReference type="ARBA" id="ARBA00023180"/>
    </source>
</evidence>
<dbReference type="Pfam" id="PF13855">
    <property type="entry name" value="LRR_8"/>
    <property type="match status" value="1"/>
</dbReference>
<reference evidence="15" key="1">
    <citation type="submission" date="2020-07" db="EMBL/GenBank/DDBJ databases">
        <title>Ethylene signaling mediates host invasion by parasitic plants.</title>
        <authorList>
            <person name="Yoshida S."/>
        </authorList>
    </citation>
    <scope>NUCLEOTIDE SEQUENCE</scope>
    <source>
        <strain evidence="15">Okayama</strain>
    </source>
</reference>
<feature type="domain" description="Disease resistance R13L4/SHOC-2-like LRR" evidence="14">
    <location>
        <begin position="93"/>
        <end position="304"/>
    </location>
</feature>
<dbReference type="InterPro" id="IPR046956">
    <property type="entry name" value="RLP23-like"/>
</dbReference>
<name>A0A830CP93_9LAMI</name>
<evidence type="ECO:0000256" key="3">
    <source>
        <dbReference type="ARBA" id="ARBA00022475"/>
    </source>
</evidence>
<evidence type="ECO:0000256" key="8">
    <source>
        <dbReference type="ARBA" id="ARBA00022989"/>
    </source>
</evidence>
<evidence type="ECO:0000256" key="10">
    <source>
        <dbReference type="ARBA" id="ARBA00023170"/>
    </source>
</evidence>